<evidence type="ECO:0000256" key="2">
    <source>
        <dbReference type="ARBA" id="ARBA00022670"/>
    </source>
</evidence>
<proteinExistence type="inferred from homology"/>
<dbReference type="OrthoDB" id="4797772at2759"/>
<dbReference type="InterPro" id="IPR003653">
    <property type="entry name" value="Peptidase_C48_C"/>
</dbReference>
<evidence type="ECO:0000313" key="6">
    <source>
        <dbReference type="Proteomes" id="UP000434172"/>
    </source>
</evidence>
<dbReference type="EMBL" id="WOWK01000104">
    <property type="protein sequence ID" value="KAF0318836.1"/>
    <property type="molecule type" value="Genomic_DNA"/>
</dbReference>
<feature type="domain" description="Ubiquitin-like protease family profile" evidence="4">
    <location>
        <begin position="226"/>
        <end position="332"/>
    </location>
</feature>
<dbReference type="SUPFAM" id="SSF54001">
    <property type="entry name" value="Cysteine proteinases"/>
    <property type="match status" value="1"/>
</dbReference>
<gene>
    <name evidence="5" type="ORF">GQ607_013968</name>
</gene>
<dbReference type="Proteomes" id="UP000434172">
    <property type="component" value="Unassembled WGS sequence"/>
</dbReference>
<dbReference type="Pfam" id="PF02902">
    <property type="entry name" value="Peptidase_C48"/>
    <property type="match status" value="1"/>
</dbReference>
<dbReference type="GO" id="GO:0008234">
    <property type="term" value="F:cysteine-type peptidase activity"/>
    <property type="evidence" value="ECO:0007669"/>
    <property type="project" value="InterPro"/>
</dbReference>
<dbReference type="GO" id="GO:0019783">
    <property type="term" value="F:ubiquitin-like protein peptidase activity"/>
    <property type="evidence" value="ECO:0007669"/>
    <property type="project" value="UniProtKB-ARBA"/>
</dbReference>
<protein>
    <submittedName>
        <fullName evidence="5">Sentrin sumo-specific</fullName>
    </submittedName>
</protein>
<keyword evidence="6" id="KW-1185">Reference proteome</keyword>
<name>A0A8H3ZM64_9PEZI</name>
<dbReference type="InterPro" id="IPR038765">
    <property type="entry name" value="Papain-like_cys_pep_sf"/>
</dbReference>
<sequence length="424" mass="48163">MADNSALYPVNTFENASEPLVDTSITASTAMRRDHFNDSSVHHDFNESDNYLIPTEGDSISWSEEDGWGTAEIQGILERNNIHYAEASTAEMENPGFFAEEQAYGLREDEAFYLEDEDVCLDHVDHNRQHAVEPLHLDLEGSDCSDLGAAQDKLPQQRYWQFEEAIFQLQGPRERLTGDTIELMQELIVDSALHRSEAANNALLMHPLWLKIDGDLPSRLPRAAFKARRVFAVIHHDSPLHWTLGEIDLAAHTFRHYDPMGDAEMIYKICQRVLNWLEDLTGDTFMMEDLTGPRQPDATSCGVYVLDALSYLIEENPLPEEADMMHLRQKLLQLATEGFDEDFPGETVNSHEDQLNDPAVSITYVELLSDDDGREDPGASLDLVWDTQTRPLKRAIDETDANDMHRDDNHCTCSQCTKRARIDE</sequence>
<comment type="caution">
    <text evidence="5">The sequence shown here is derived from an EMBL/GenBank/DDBJ whole genome shotgun (WGS) entry which is preliminary data.</text>
</comment>
<dbReference type="AlphaFoldDB" id="A0A8H3ZM64"/>
<dbReference type="GO" id="GO:0006508">
    <property type="term" value="P:proteolysis"/>
    <property type="evidence" value="ECO:0007669"/>
    <property type="project" value="UniProtKB-KW"/>
</dbReference>
<reference evidence="5 6" key="1">
    <citation type="submission" date="2019-12" db="EMBL/GenBank/DDBJ databases">
        <title>A genome sequence resource for the geographically widespread anthracnose pathogen Colletotrichum asianum.</title>
        <authorList>
            <person name="Meng Y."/>
        </authorList>
    </citation>
    <scope>NUCLEOTIDE SEQUENCE [LARGE SCALE GENOMIC DNA]</scope>
    <source>
        <strain evidence="5 6">ICMP 18580</strain>
    </source>
</reference>
<evidence type="ECO:0000313" key="5">
    <source>
        <dbReference type="EMBL" id="KAF0318836.1"/>
    </source>
</evidence>
<keyword evidence="3" id="KW-0378">Hydrolase</keyword>
<accession>A0A8H3ZM64</accession>
<keyword evidence="2" id="KW-0645">Protease</keyword>
<dbReference type="Gene3D" id="3.40.395.10">
    <property type="entry name" value="Adenoviral Proteinase, Chain A"/>
    <property type="match status" value="1"/>
</dbReference>
<evidence type="ECO:0000259" key="4">
    <source>
        <dbReference type="Pfam" id="PF02902"/>
    </source>
</evidence>
<organism evidence="5 6">
    <name type="scientific">Colletotrichum asianum</name>
    <dbReference type="NCBI Taxonomy" id="702518"/>
    <lineage>
        <taxon>Eukaryota</taxon>
        <taxon>Fungi</taxon>
        <taxon>Dikarya</taxon>
        <taxon>Ascomycota</taxon>
        <taxon>Pezizomycotina</taxon>
        <taxon>Sordariomycetes</taxon>
        <taxon>Hypocreomycetidae</taxon>
        <taxon>Glomerellales</taxon>
        <taxon>Glomerellaceae</taxon>
        <taxon>Colletotrichum</taxon>
        <taxon>Colletotrichum gloeosporioides species complex</taxon>
    </lineage>
</organism>
<evidence type="ECO:0000256" key="1">
    <source>
        <dbReference type="ARBA" id="ARBA00005234"/>
    </source>
</evidence>
<evidence type="ECO:0000256" key="3">
    <source>
        <dbReference type="ARBA" id="ARBA00022801"/>
    </source>
</evidence>
<comment type="similarity">
    <text evidence="1">Belongs to the peptidase C48 family.</text>
</comment>